<dbReference type="InterPro" id="IPR003599">
    <property type="entry name" value="Ig_sub"/>
</dbReference>
<feature type="domain" description="Ig-like" evidence="7">
    <location>
        <begin position="220"/>
        <end position="336"/>
    </location>
</feature>
<dbReference type="Bgee" id="ENSOANG00000021732">
    <property type="expression patterns" value="Expressed in adult mammalian kidney"/>
</dbReference>
<feature type="domain" description="Ig-like" evidence="7">
    <location>
        <begin position="12"/>
        <end position="130"/>
    </location>
</feature>
<evidence type="ECO:0000259" key="7">
    <source>
        <dbReference type="PROSITE" id="PS50835"/>
    </source>
</evidence>
<evidence type="ECO:0000256" key="3">
    <source>
        <dbReference type="ARBA" id="ARBA00022989"/>
    </source>
</evidence>
<dbReference type="Proteomes" id="UP000002279">
    <property type="component" value="Chromosome X5"/>
</dbReference>
<reference evidence="8" key="2">
    <citation type="submission" date="2025-08" db="UniProtKB">
        <authorList>
            <consortium name="Ensembl"/>
        </authorList>
    </citation>
    <scope>IDENTIFICATION</scope>
    <source>
        <strain evidence="8">Glennie</strain>
    </source>
</reference>
<dbReference type="GO" id="GO:0001817">
    <property type="term" value="P:regulation of cytokine production"/>
    <property type="evidence" value="ECO:0000318"/>
    <property type="project" value="GO_Central"/>
</dbReference>
<evidence type="ECO:0000313" key="8">
    <source>
        <dbReference type="Ensembl" id="ENSOANP00000034912.1"/>
    </source>
</evidence>
<dbReference type="PROSITE" id="PS50835">
    <property type="entry name" value="IG_LIKE"/>
    <property type="match status" value="2"/>
</dbReference>
<evidence type="ECO:0000256" key="5">
    <source>
        <dbReference type="ARBA" id="ARBA00023157"/>
    </source>
</evidence>
<dbReference type="FunFam" id="2.60.40.10:FF:000183">
    <property type="entry name" value="Myelin-oligodendrocyte glycoprotein"/>
    <property type="match status" value="2"/>
</dbReference>
<accession>A0A6I8N1U7</accession>
<organism evidence="8 9">
    <name type="scientific">Ornithorhynchus anatinus</name>
    <name type="common">Duckbill platypus</name>
    <dbReference type="NCBI Taxonomy" id="9258"/>
    <lineage>
        <taxon>Eukaryota</taxon>
        <taxon>Metazoa</taxon>
        <taxon>Chordata</taxon>
        <taxon>Craniata</taxon>
        <taxon>Vertebrata</taxon>
        <taxon>Euteleostomi</taxon>
        <taxon>Mammalia</taxon>
        <taxon>Monotremata</taxon>
        <taxon>Ornithorhynchidae</taxon>
        <taxon>Ornithorhynchus</taxon>
    </lineage>
</organism>
<dbReference type="PANTHER" id="PTHR24100:SF139">
    <property type="entry name" value="BUTYROPHILIN SUBFAMILY 2 MEMBER A2"/>
    <property type="match status" value="1"/>
</dbReference>
<evidence type="ECO:0000256" key="2">
    <source>
        <dbReference type="ARBA" id="ARBA00022692"/>
    </source>
</evidence>
<keyword evidence="6" id="KW-0393">Immunoglobulin domain</keyword>
<evidence type="ECO:0000256" key="1">
    <source>
        <dbReference type="ARBA" id="ARBA00004370"/>
    </source>
</evidence>
<dbReference type="InterPro" id="IPR050504">
    <property type="entry name" value="IgSF_BTN/MOG"/>
</dbReference>
<dbReference type="SMART" id="SM00406">
    <property type="entry name" value="IGv"/>
    <property type="match status" value="2"/>
</dbReference>
<name>A0A6I8N1U7_ORNAN</name>
<dbReference type="InterPro" id="IPR013783">
    <property type="entry name" value="Ig-like_fold"/>
</dbReference>
<dbReference type="FunCoup" id="A0A6I8N1U7">
    <property type="interactions" value="168"/>
</dbReference>
<dbReference type="AlphaFoldDB" id="A0A6I8N1U7"/>
<dbReference type="Ensembl" id="ENSOANT00000072602.1">
    <property type="protein sequence ID" value="ENSOANP00000034912.1"/>
    <property type="gene ID" value="ENSOANG00000021732.2"/>
</dbReference>
<dbReference type="Pfam" id="PF07686">
    <property type="entry name" value="V-set"/>
    <property type="match status" value="2"/>
</dbReference>
<proteinExistence type="predicted"/>
<dbReference type="CDD" id="cd05713">
    <property type="entry name" value="IgV_MOG_like"/>
    <property type="match status" value="2"/>
</dbReference>
<keyword evidence="2" id="KW-0812">Transmembrane</keyword>
<dbReference type="GeneTree" id="ENSGT00940000162079"/>
<dbReference type="FunFam" id="2.60.40.10:FF:000088">
    <property type="entry name" value="Butyrophilin subfamily 1 member A1"/>
    <property type="match status" value="2"/>
</dbReference>
<dbReference type="InParanoid" id="A0A6I8N1U7"/>
<dbReference type="SUPFAM" id="SSF48726">
    <property type="entry name" value="Immunoglobulin"/>
    <property type="match status" value="4"/>
</dbReference>
<keyword evidence="3" id="KW-1133">Transmembrane helix</keyword>
<reference evidence="8" key="3">
    <citation type="submission" date="2025-09" db="UniProtKB">
        <authorList>
            <consortium name="Ensembl"/>
        </authorList>
    </citation>
    <scope>IDENTIFICATION</scope>
    <source>
        <strain evidence="8">Glennie</strain>
    </source>
</reference>
<reference evidence="8 9" key="1">
    <citation type="journal article" date="2008" name="Nature">
        <title>Genome analysis of the platypus reveals unique signatures of evolution.</title>
        <authorList>
            <person name="Warren W.C."/>
            <person name="Hillier L.W."/>
            <person name="Marshall Graves J.A."/>
            <person name="Birney E."/>
            <person name="Ponting C.P."/>
            <person name="Grutzner F."/>
            <person name="Belov K."/>
            <person name="Miller W."/>
            <person name="Clarke L."/>
            <person name="Chinwalla A.T."/>
            <person name="Yang S.P."/>
            <person name="Heger A."/>
            <person name="Locke D.P."/>
            <person name="Miethke P."/>
            <person name="Waters P.D."/>
            <person name="Veyrunes F."/>
            <person name="Fulton L."/>
            <person name="Fulton B."/>
            <person name="Graves T."/>
            <person name="Wallis J."/>
            <person name="Puente X.S."/>
            <person name="Lopez-Otin C."/>
            <person name="Ordonez G.R."/>
            <person name="Eichler E.E."/>
            <person name="Chen L."/>
            <person name="Cheng Z."/>
            <person name="Deakin J.E."/>
            <person name="Alsop A."/>
            <person name="Thompson K."/>
            <person name="Kirby P."/>
            <person name="Papenfuss A.T."/>
            <person name="Wakefield M.J."/>
            <person name="Olender T."/>
            <person name="Lancet D."/>
            <person name="Huttley G.A."/>
            <person name="Smit A.F."/>
            <person name="Pask A."/>
            <person name="Temple-Smith P."/>
            <person name="Batzer M.A."/>
            <person name="Walker J.A."/>
            <person name="Konkel M.K."/>
            <person name="Harris R.S."/>
            <person name="Whittington C.M."/>
            <person name="Wong E.S."/>
            <person name="Gemmell N.J."/>
            <person name="Buschiazzo E."/>
            <person name="Vargas Jentzsch I.M."/>
            <person name="Merkel A."/>
            <person name="Schmitz J."/>
            <person name="Zemann A."/>
            <person name="Churakov G."/>
            <person name="Kriegs J.O."/>
            <person name="Brosius J."/>
            <person name="Murchison E.P."/>
            <person name="Sachidanandam R."/>
            <person name="Smith C."/>
            <person name="Hannon G.J."/>
            <person name="Tsend-Ayush E."/>
            <person name="McMillan D."/>
            <person name="Attenborough R."/>
            <person name="Rens W."/>
            <person name="Ferguson-Smith M."/>
            <person name="Lefevre C.M."/>
            <person name="Sharp J.A."/>
            <person name="Nicholas K.R."/>
            <person name="Ray D.A."/>
            <person name="Kube M."/>
            <person name="Reinhardt R."/>
            <person name="Pringle T.H."/>
            <person name="Taylor J."/>
            <person name="Jones R.C."/>
            <person name="Nixon B."/>
            <person name="Dacheux J.L."/>
            <person name="Niwa H."/>
            <person name="Sekita Y."/>
            <person name="Huang X."/>
            <person name="Stark A."/>
            <person name="Kheradpour P."/>
            <person name="Kellis M."/>
            <person name="Flicek P."/>
            <person name="Chen Y."/>
            <person name="Webber C."/>
            <person name="Hardison R."/>
            <person name="Nelson J."/>
            <person name="Hallsworth-Pepin K."/>
            <person name="Delehaunty K."/>
            <person name="Markovic C."/>
            <person name="Minx P."/>
            <person name="Feng Y."/>
            <person name="Kremitzki C."/>
            <person name="Mitreva M."/>
            <person name="Glasscock J."/>
            <person name="Wylie T."/>
            <person name="Wohldmann P."/>
            <person name="Thiru P."/>
            <person name="Nhan M.N."/>
            <person name="Pohl C.S."/>
            <person name="Smith S.M."/>
            <person name="Hou S."/>
            <person name="Nefedov M."/>
            <person name="de Jong P.J."/>
            <person name="Renfree M.B."/>
            <person name="Mardis E.R."/>
            <person name="Wilson R.K."/>
        </authorList>
    </citation>
    <scope>NUCLEOTIDE SEQUENCE [LARGE SCALE GENOMIC DNA]</scope>
    <source>
        <strain evidence="8 9">Glennie</strain>
    </source>
</reference>
<keyword evidence="5" id="KW-1015">Disulfide bond</keyword>
<dbReference type="GO" id="GO:0005102">
    <property type="term" value="F:signaling receptor binding"/>
    <property type="evidence" value="ECO:0000318"/>
    <property type="project" value="GO_Central"/>
</dbReference>
<evidence type="ECO:0000313" key="9">
    <source>
        <dbReference type="Proteomes" id="UP000002279"/>
    </source>
</evidence>
<protein>
    <recommendedName>
        <fullName evidence="7">Ig-like domain-containing protein</fullName>
    </recommendedName>
</protein>
<dbReference type="InterPro" id="IPR013106">
    <property type="entry name" value="Ig_V-set"/>
</dbReference>
<evidence type="ECO:0000256" key="4">
    <source>
        <dbReference type="ARBA" id="ARBA00023136"/>
    </source>
</evidence>
<keyword evidence="4" id="KW-0472">Membrane</keyword>
<dbReference type="GO" id="GO:0009897">
    <property type="term" value="C:external side of plasma membrane"/>
    <property type="evidence" value="ECO:0000318"/>
    <property type="project" value="GO_Central"/>
</dbReference>
<dbReference type="SMART" id="SM00409">
    <property type="entry name" value="IG"/>
    <property type="match status" value="2"/>
</dbReference>
<dbReference type="Pfam" id="PF22705">
    <property type="entry name" value="C2-set_3"/>
    <property type="match status" value="2"/>
</dbReference>
<dbReference type="InterPro" id="IPR007110">
    <property type="entry name" value="Ig-like_dom"/>
</dbReference>
<dbReference type="PANTHER" id="PTHR24100">
    <property type="entry name" value="BUTYROPHILIN"/>
    <property type="match status" value="1"/>
</dbReference>
<sequence>MEVRGFPASSMPFTAQMKVIGPGEPIKVQVGGDAKLNCYLEPKMDAQGMEVRWFRSQLSPAVHVYEHGQDQTGDQMKEYQGRTELLKDTITDGNLTLKISPVRVSDDGEYRCFFQHGGNSENTTLQLQVTAVGSEPQIRLEGHEMKGIWLGCMTTGWYPAPQVRWKDARGEMVPSWSESLSQDTDGLFAVKLVRGGSSSSRNGCLPPPTRTSEPAAFCLPPFVTAQLAVIGPAEPIVVLVGEYADLPCRLDTKMNAEHMEVRWSRSEYFNVVHLYDEGEDQDGEQMEEYQGRTTLVRDSIVDGRVILRIHNVRMSDEGQYRCFFRDGRMHDEATVELQVAVEGIQPRLHIKGHTDQELVLECGSSGWYPEPELEWRDDRGRVIPSRSLHRLRAGDGLYVVAASVAVPIHFVRQMSCSVRNPLLWGRKVTAISTTGQCRSPLAEPQVEISRQWEVSASVDTALERWRGSGVFLVHENSGSEEPIKAQSIWNCRFREQETEARSQGLPFWPLPQLGAGGLWGSHILSGREKGASPYFVLSSLLSPSLLPQDGGTSNLLSPV</sequence>
<comment type="subcellular location">
    <subcellularLocation>
        <location evidence="1">Membrane</location>
    </subcellularLocation>
</comment>
<dbReference type="Gene3D" id="2.60.40.10">
    <property type="entry name" value="Immunoglobulins"/>
    <property type="match status" value="4"/>
</dbReference>
<dbReference type="GO" id="GO:0050852">
    <property type="term" value="P:T cell receptor signaling pathway"/>
    <property type="evidence" value="ECO:0000318"/>
    <property type="project" value="GO_Central"/>
</dbReference>
<keyword evidence="9" id="KW-1185">Reference proteome</keyword>
<evidence type="ECO:0000256" key="6">
    <source>
        <dbReference type="ARBA" id="ARBA00023319"/>
    </source>
</evidence>
<dbReference type="InterPro" id="IPR036179">
    <property type="entry name" value="Ig-like_dom_sf"/>
</dbReference>
<dbReference type="InterPro" id="IPR053896">
    <property type="entry name" value="BTN3A2-like_Ig-C"/>
</dbReference>